<comment type="caution">
    <text evidence="2">The sequence shown here is derived from an EMBL/GenBank/DDBJ whole genome shotgun (WGS) entry which is preliminary data.</text>
</comment>
<dbReference type="Proteomes" id="UP000287361">
    <property type="component" value="Unassembled WGS sequence"/>
</dbReference>
<reference evidence="2 3" key="1">
    <citation type="submission" date="2018-10" db="EMBL/GenBank/DDBJ databases">
        <title>Draft Genome Sequence of Anaerotignum sp. KCTC 15736.</title>
        <authorList>
            <person name="Choi S.H."/>
            <person name="Kim J.S."/>
            <person name="Kang S.W."/>
            <person name="Lee J.S."/>
            <person name="Park S.H."/>
        </authorList>
    </citation>
    <scope>NUCLEOTIDE SEQUENCE [LARGE SCALE GENOMIC DNA]</scope>
    <source>
        <strain evidence="2 3">KCTC 15736</strain>
    </source>
</reference>
<keyword evidence="3" id="KW-1185">Reference proteome</keyword>
<sequence length="128" mass="14853">MERLLAGFSALGWREYLFAAGMAYVLTYIYRVFQRRKESGKNKEKTYVIQTFDKRAIDRCKELFPIDVLSFKGKEFKRGMQIRITTIQQNVIVGEFIGLNRVNLVCIKTGNKIIAHQLEKIAEVTKAE</sequence>
<organism evidence="2 3">
    <name type="scientific">Anaerotignum faecicola</name>
    <dbReference type="NCBI Taxonomy" id="2358141"/>
    <lineage>
        <taxon>Bacteria</taxon>
        <taxon>Bacillati</taxon>
        <taxon>Bacillota</taxon>
        <taxon>Clostridia</taxon>
        <taxon>Lachnospirales</taxon>
        <taxon>Anaerotignaceae</taxon>
        <taxon>Anaerotignum</taxon>
    </lineage>
</organism>
<gene>
    <name evidence="2" type="ORF">KGMB03357_19690</name>
</gene>
<dbReference type="AlphaFoldDB" id="A0A401LFJ8"/>
<keyword evidence="1" id="KW-0812">Transmembrane</keyword>
<protein>
    <submittedName>
        <fullName evidence="2">Uncharacterized protein</fullName>
    </submittedName>
</protein>
<evidence type="ECO:0000256" key="1">
    <source>
        <dbReference type="SAM" id="Phobius"/>
    </source>
</evidence>
<name>A0A401LFJ8_9FIRM</name>
<proteinExistence type="predicted"/>
<dbReference type="OrthoDB" id="2063791at2"/>
<evidence type="ECO:0000313" key="2">
    <source>
        <dbReference type="EMBL" id="GCB30308.1"/>
    </source>
</evidence>
<feature type="transmembrane region" description="Helical" evidence="1">
    <location>
        <begin position="16"/>
        <end position="33"/>
    </location>
</feature>
<accession>A0A401LFJ8</accession>
<keyword evidence="1" id="KW-1133">Transmembrane helix</keyword>
<evidence type="ECO:0000313" key="3">
    <source>
        <dbReference type="Proteomes" id="UP000287361"/>
    </source>
</evidence>
<dbReference type="EMBL" id="BHVZ01000014">
    <property type="protein sequence ID" value="GCB30308.1"/>
    <property type="molecule type" value="Genomic_DNA"/>
</dbReference>
<keyword evidence="1" id="KW-0472">Membrane</keyword>